<dbReference type="AlphaFoldDB" id="A0A1J8PZJ9"/>
<keyword evidence="2" id="KW-1185">Reference proteome</keyword>
<comment type="caution">
    <text evidence="1">The sequence shown here is derived from an EMBL/GenBank/DDBJ whole genome shotgun (WGS) entry which is preliminary data.</text>
</comment>
<sequence>MDEALIHAREGFIPAEDAPDIIANTFLD</sequence>
<evidence type="ECO:0000313" key="2">
    <source>
        <dbReference type="Proteomes" id="UP000183567"/>
    </source>
</evidence>
<evidence type="ECO:0000313" key="1">
    <source>
        <dbReference type="EMBL" id="OJA14253.1"/>
    </source>
</evidence>
<dbReference type="Proteomes" id="UP000183567">
    <property type="component" value="Unassembled WGS sequence"/>
</dbReference>
<protein>
    <submittedName>
        <fullName evidence="1">Uncharacterized protein</fullName>
    </submittedName>
</protein>
<organism evidence="1 2">
    <name type="scientific">Rhizopogon vesiculosus</name>
    <dbReference type="NCBI Taxonomy" id="180088"/>
    <lineage>
        <taxon>Eukaryota</taxon>
        <taxon>Fungi</taxon>
        <taxon>Dikarya</taxon>
        <taxon>Basidiomycota</taxon>
        <taxon>Agaricomycotina</taxon>
        <taxon>Agaricomycetes</taxon>
        <taxon>Agaricomycetidae</taxon>
        <taxon>Boletales</taxon>
        <taxon>Suillineae</taxon>
        <taxon>Rhizopogonaceae</taxon>
        <taxon>Rhizopogon</taxon>
    </lineage>
</organism>
<dbReference type="EMBL" id="LVVM01003789">
    <property type="protein sequence ID" value="OJA14253.1"/>
    <property type="molecule type" value="Genomic_DNA"/>
</dbReference>
<name>A0A1J8PZJ9_9AGAM</name>
<reference evidence="1 2" key="1">
    <citation type="submission" date="2016-03" db="EMBL/GenBank/DDBJ databases">
        <title>Comparative genomics of the ectomycorrhizal sister species Rhizopogon vinicolor and Rhizopogon vesiculosus (Basidiomycota: Boletales) reveals a divergence of the mating type B locus.</title>
        <authorList>
            <person name="Mujic A.B."/>
            <person name="Kuo A."/>
            <person name="Tritt A."/>
            <person name="Lipzen A."/>
            <person name="Chen C."/>
            <person name="Johnson J."/>
            <person name="Sharma A."/>
            <person name="Barry K."/>
            <person name="Grigoriev I.V."/>
            <person name="Spatafora J.W."/>
        </authorList>
    </citation>
    <scope>NUCLEOTIDE SEQUENCE [LARGE SCALE GENOMIC DNA]</scope>
    <source>
        <strain evidence="1 2">AM-OR11-056</strain>
    </source>
</reference>
<proteinExistence type="predicted"/>
<gene>
    <name evidence="1" type="ORF">AZE42_10492</name>
</gene>
<accession>A0A1J8PZJ9</accession>